<evidence type="ECO:0000256" key="1">
    <source>
        <dbReference type="SAM" id="MobiDB-lite"/>
    </source>
</evidence>
<dbReference type="EMBL" id="BLXT01002928">
    <property type="protein sequence ID" value="GFN98939.1"/>
    <property type="molecule type" value="Genomic_DNA"/>
</dbReference>
<dbReference type="AlphaFoldDB" id="A0AAV3ZUV3"/>
<reference evidence="2 3" key="1">
    <citation type="journal article" date="2021" name="Elife">
        <title>Chloroplast acquisition without the gene transfer in kleptoplastic sea slugs, Plakobranchus ocellatus.</title>
        <authorList>
            <person name="Maeda T."/>
            <person name="Takahashi S."/>
            <person name="Yoshida T."/>
            <person name="Shimamura S."/>
            <person name="Takaki Y."/>
            <person name="Nagai Y."/>
            <person name="Toyoda A."/>
            <person name="Suzuki Y."/>
            <person name="Arimoto A."/>
            <person name="Ishii H."/>
            <person name="Satoh N."/>
            <person name="Nishiyama T."/>
            <person name="Hasebe M."/>
            <person name="Maruyama T."/>
            <person name="Minagawa J."/>
            <person name="Obokata J."/>
            <person name="Shigenobu S."/>
        </authorList>
    </citation>
    <scope>NUCLEOTIDE SEQUENCE [LARGE SCALE GENOMIC DNA]</scope>
</reference>
<keyword evidence="3" id="KW-1185">Reference proteome</keyword>
<evidence type="ECO:0000313" key="3">
    <source>
        <dbReference type="Proteomes" id="UP000735302"/>
    </source>
</evidence>
<feature type="region of interest" description="Disordered" evidence="1">
    <location>
        <begin position="167"/>
        <end position="215"/>
    </location>
</feature>
<proteinExistence type="predicted"/>
<comment type="caution">
    <text evidence="2">The sequence shown here is derived from an EMBL/GenBank/DDBJ whole genome shotgun (WGS) entry which is preliminary data.</text>
</comment>
<protein>
    <submittedName>
        <fullName evidence="2">Uncharacterized protein</fullName>
    </submittedName>
</protein>
<gene>
    <name evidence="2" type="ORF">PoB_002544500</name>
</gene>
<accession>A0AAV3ZUV3</accession>
<sequence>MVYMPSQIVDRRGPCCSECLVSRTELVPRPKDLVLKRFKFTEESYQQRFRTSVPEAGQDCNTFRNQLTKLPERWLESAERWNSPYRASGMLTQHYTHAHGNIAQRVISVIPSLSTALIISNVSDVNDGPLESNIRPNKDDPVDVDSSKGGDLLNCLCLTYTCDDAAAAADDDDDDGDSDDDDDDDEEEDNDEDDDEDDDAYAAAADDDDDDDRWW</sequence>
<feature type="region of interest" description="Disordered" evidence="1">
    <location>
        <begin position="124"/>
        <end position="146"/>
    </location>
</feature>
<feature type="compositionally biased region" description="Acidic residues" evidence="1">
    <location>
        <begin position="169"/>
        <end position="215"/>
    </location>
</feature>
<evidence type="ECO:0000313" key="2">
    <source>
        <dbReference type="EMBL" id="GFN98939.1"/>
    </source>
</evidence>
<dbReference type="Proteomes" id="UP000735302">
    <property type="component" value="Unassembled WGS sequence"/>
</dbReference>
<organism evidence="2 3">
    <name type="scientific">Plakobranchus ocellatus</name>
    <dbReference type="NCBI Taxonomy" id="259542"/>
    <lineage>
        <taxon>Eukaryota</taxon>
        <taxon>Metazoa</taxon>
        <taxon>Spiralia</taxon>
        <taxon>Lophotrochozoa</taxon>
        <taxon>Mollusca</taxon>
        <taxon>Gastropoda</taxon>
        <taxon>Heterobranchia</taxon>
        <taxon>Euthyneura</taxon>
        <taxon>Panpulmonata</taxon>
        <taxon>Sacoglossa</taxon>
        <taxon>Placobranchoidea</taxon>
        <taxon>Plakobranchidae</taxon>
        <taxon>Plakobranchus</taxon>
    </lineage>
</organism>
<name>A0AAV3ZUV3_9GAST</name>
<feature type="compositionally biased region" description="Basic and acidic residues" evidence="1">
    <location>
        <begin position="136"/>
        <end position="146"/>
    </location>
</feature>